<feature type="compositionally biased region" description="Gly residues" evidence="4">
    <location>
        <begin position="121"/>
        <end position="131"/>
    </location>
</feature>
<dbReference type="InterPro" id="IPR000792">
    <property type="entry name" value="Tscrpt_reg_LuxR_C"/>
</dbReference>
<feature type="compositionally biased region" description="Low complexity" evidence="4">
    <location>
        <begin position="74"/>
        <end position="94"/>
    </location>
</feature>
<dbReference type="PANTHER" id="PTHR44688">
    <property type="entry name" value="DNA-BINDING TRANSCRIPTIONAL ACTIVATOR DEVR_DOSR"/>
    <property type="match status" value="1"/>
</dbReference>
<proteinExistence type="predicted"/>
<dbReference type="InterPro" id="IPR016032">
    <property type="entry name" value="Sig_transdc_resp-reg_C-effctor"/>
</dbReference>
<accession>A0ABV9XXW5</accession>
<evidence type="ECO:0000256" key="2">
    <source>
        <dbReference type="ARBA" id="ARBA00023125"/>
    </source>
</evidence>
<dbReference type="PRINTS" id="PR00038">
    <property type="entry name" value="HTHLUXR"/>
</dbReference>
<dbReference type="SUPFAM" id="SSF46894">
    <property type="entry name" value="C-terminal effector domain of the bipartite response regulators"/>
    <property type="match status" value="1"/>
</dbReference>
<sequence length="911" mass="94595">MLRGRHRQRVEVDALLARARAGRGGALVLRGGPGSGKSAVLAAAREAAARAGGFDAVGSGAGGPGTGGPGAAGPGAARPGEAGSGGPCAARSGRGASGGPGAARSDEGVSGGLGAARSGGSARGGSAGSGPGDPAPGGSASRAVLLCVDDAHLLDDTTWLTELARDVADEPVALLIATEGDTLGLPRVRLDPLDHADSLRVLRDLRPGLPPGLADAVADLALGNPLALVELTRALTSEQLGGTAPPPDELPEDSSLRARFSARFHDLSPQARYATALLVVDDEVDADTLARMPDLDLAAVEQARALLDGGPLVRSTLRAEIPLALRYAAHAALAEALPSGPRRTWHEAARAPGDRDAFADRLVDAARRARRCGDYPAAARDHDRAAALAGAPDARARHLVAAATDHWAHGAPRRARAALRTAVRLTDDADLRARAELLRGGLDLGHGLPDVAARRLLHAAGELVGTHRALAITALGFAGEAASIASDHRRYAETAAFADRLRLPDEPDVTRVTLDHLTGMAATFAGRHQEALPALRSVVELAERLPHPQAKIWGGQAAYTLGDATKAHELATSAVTAAHEHGLTGLVPWALVYRALSALLLDQHSVALSAAYEGVHAATSMGQHNAVVDHLTILALLAALRGDTETAVHRIDAAAEQIAQRGLGRSGAFGAWAFACVDLALDRPADALDRLRLMAPGGGGVHAGIKVLAAPHVVEAAVGCGRPAAGDRALRRYEKWVGATGCAARLALSHRCRGMLSDGSRADEHFREAIRLHRVSGTAMELAKTELFYGHRLRRGRRPRAARELLRDAVKIFEGYEADRWTARARAELRAAGDTVAGAPGGQAGGPPGADPAAELTAQQVRIARLVAEGATNREVAARLFLSHRTVEHHLRNIFAKLGVRSRVELSRVLD</sequence>
<dbReference type="PROSITE" id="PS50043">
    <property type="entry name" value="HTH_LUXR_2"/>
    <property type="match status" value="1"/>
</dbReference>
<evidence type="ECO:0000256" key="4">
    <source>
        <dbReference type="SAM" id="MobiDB-lite"/>
    </source>
</evidence>
<organism evidence="6 7">
    <name type="scientific">Saccharothrix xinjiangensis</name>
    <dbReference type="NCBI Taxonomy" id="204798"/>
    <lineage>
        <taxon>Bacteria</taxon>
        <taxon>Bacillati</taxon>
        <taxon>Actinomycetota</taxon>
        <taxon>Actinomycetes</taxon>
        <taxon>Pseudonocardiales</taxon>
        <taxon>Pseudonocardiaceae</taxon>
        <taxon>Saccharothrix</taxon>
    </lineage>
</organism>
<dbReference type="Pfam" id="PF00196">
    <property type="entry name" value="GerE"/>
    <property type="match status" value="1"/>
</dbReference>
<keyword evidence="1" id="KW-0805">Transcription regulation</keyword>
<dbReference type="PROSITE" id="PS00622">
    <property type="entry name" value="HTH_LUXR_1"/>
    <property type="match status" value="1"/>
</dbReference>
<feature type="region of interest" description="Disordered" evidence="4">
    <location>
        <begin position="60"/>
        <end position="139"/>
    </location>
</feature>
<evidence type="ECO:0000259" key="5">
    <source>
        <dbReference type="PROSITE" id="PS50043"/>
    </source>
</evidence>
<gene>
    <name evidence="6" type="ORF">ACFPFM_15875</name>
</gene>
<dbReference type="Gene3D" id="1.25.40.10">
    <property type="entry name" value="Tetratricopeptide repeat domain"/>
    <property type="match status" value="1"/>
</dbReference>
<keyword evidence="7" id="KW-1185">Reference proteome</keyword>
<dbReference type="SUPFAM" id="SSF48452">
    <property type="entry name" value="TPR-like"/>
    <property type="match status" value="1"/>
</dbReference>
<evidence type="ECO:0000313" key="7">
    <source>
        <dbReference type="Proteomes" id="UP001595833"/>
    </source>
</evidence>
<name>A0ABV9XXW5_9PSEU</name>
<dbReference type="CDD" id="cd06170">
    <property type="entry name" value="LuxR_C_like"/>
    <property type="match status" value="1"/>
</dbReference>
<evidence type="ECO:0000256" key="1">
    <source>
        <dbReference type="ARBA" id="ARBA00023015"/>
    </source>
</evidence>
<dbReference type="InterPro" id="IPR036388">
    <property type="entry name" value="WH-like_DNA-bd_sf"/>
</dbReference>
<evidence type="ECO:0000313" key="6">
    <source>
        <dbReference type="EMBL" id="MFC5055235.1"/>
    </source>
</evidence>
<reference evidence="7" key="1">
    <citation type="journal article" date="2019" name="Int. J. Syst. Evol. Microbiol.">
        <title>The Global Catalogue of Microorganisms (GCM) 10K type strain sequencing project: providing services to taxonomists for standard genome sequencing and annotation.</title>
        <authorList>
            <consortium name="The Broad Institute Genomics Platform"/>
            <consortium name="The Broad Institute Genome Sequencing Center for Infectious Disease"/>
            <person name="Wu L."/>
            <person name="Ma J."/>
        </authorList>
    </citation>
    <scope>NUCLEOTIDE SEQUENCE [LARGE SCALE GENOMIC DNA]</scope>
    <source>
        <strain evidence="7">KCTC 12848</strain>
    </source>
</reference>
<dbReference type="RefSeq" id="WP_380646626.1">
    <property type="nucleotide sequence ID" value="NZ_JBHSJB010000012.1"/>
</dbReference>
<dbReference type="InterPro" id="IPR011990">
    <property type="entry name" value="TPR-like_helical_dom_sf"/>
</dbReference>
<dbReference type="PANTHER" id="PTHR44688:SF16">
    <property type="entry name" value="DNA-BINDING TRANSCRIPTIONAL ACTIVATOR DEVR_DOSR"/>
    <property type="match status" value="1"/>
</dbReference>
<dbReference type="SMART" id="SM00421">
    <property type="entry name" value="HTH_LUXR"/>
    <property type="match status" value="1"/>
</dbReference>
<protein>
    <submittedName>
        <fullName evidence="6">LuxR C-terminal-related transcriptional regulator</fullName>
    </submittedName>
</protein>
<dbReference type="Proteomes" id="UP001595833">
    <property type="component" value="Unassembled WGS sequence"/>
</dbReference>
<dbReference type="Gene3D" id="1.10.10.10">
    <property type="entry name" value="Winged helix-like DNA-binding domain superfamily/Winged helix DNA-binding domain"/>
    <property type="match status" value="1"/>
</dbReference>
<evidence type="ECO:0000256" key="3">
    <source>
        <dbReference type="ARBA" id="ARBA00023163"/>
    </source>
</evidence>
<comment type="caution">
    <text evidence="6">The sequence shown here is derived from an EMBL/GenBank/DDBJ whole genome shotgun (WGS) entry which is preliminary data.</text>
</comment>
<keyword evidence="2" id="KW-0238">DNA-binding</keyword>
<feature type="domain" description="HTH luxR-type" evidence="5">
    <location>
        <begin position="849"/>
        <end position="911"/>
    </location>
</feature>
<dbReference type="EMBL" id="JBHSJB010000012">
    <property type="protein sequence ID" value="MFC5055235.1"/>
    <property type="molecule type" value="Genomic_DNA"/>
</dbReference>
<keyword evidence="3" id="KW-0804">Transcription</keyword>
<feature type="compositionally biased region" description="Gly residues" evidence="4">
    <location>
        <begin position="60"/>
        <end position="73"/>
    </location>
</feature>